<evidence type="ECO:0000256" key="11">
    <source>
        <dbReference type="SAM" id="Phobius"/>
    </source>
</evidence>
<gene>
    <name evidence="12" type="ORF">CC78DRAFT_450576</name>
</gene>
<keyword evidence="7 11" id="KW-1133">Transmembrane helix</keyword>
<name>A0A9P4ND31_9PLEO</name>
<evidence type="ECO:0000256" key="8">
    <source>
        <dbReference type="ARBA" id="ARBA00023136"/>
    </source>
</evidence>
<evidence type="ECO:0000256" key="5">
    <source>
        <dbReference type="ARBA" id="ARBA00022692"/>
    </source>
</evidence>
<feature type="transmembrane region" description="Helical" evidence="11">
    <location>
        <begin position="46"/>
        <end position="64"/>
    </location>
</feature>
<evidence type="ECO:0000256" key="3">
    <source>
        <dbReference type="ARBA" id="ARBA00005316"/>
    </source>
</evidence>
<feature type="region of interest" description="Disordered" evidence="10">
    <location>
        <begin position="1"/>
        <end position="36"/>
    </location>
</feature>
<dbReference type="Proteomes" id="UP000800093">
    <property type="component" value="Unassembled WGS sequence"/>
</dbReference>
<keyword evidence="13" id="KW-1185">Reference proteome</keyword>
<evidence type="ECO:0000256" key="9">
    <source>
        <dbReference type="ARBA" id="ARBA00023180"/>
    </source>
</evidence>
<protein>
    <submittedName>
        <fullName evidence="12">GPI transamidase component PIG-S</fullName>
    </submittedName>
</protein>
<comment type="similarity">
    <text evidence="3">Belongs to the PIGS family.</text>
</comment>
<accession>A0A9P4ND31</accession>
<comment type="subcellular location">
    <subcellularLocation>
        <location evidence="1">Endoplasmic reticulum membrane</location>
        <topology evidence="1">Multi-pass membrane protein</topology>
    </subcellularLocation>
</comment>
<proteinExistence type="inferred from homology"/>
<feature type="compositionally biased region" description="Pro residues" evidence="10">
    <location>
        <begin position="10"/>
        <end position="20"/>
    </location>
</feature>
<sequence length="566" mass="62043">MPPAEGADVPPTPNSNPNIPPITKSAITAMRHPPPESKESLRLRRYVILSFWAVAIFIGLPIWWKTTAIYRAELPLQIMTDWADGKICRPVFPLRISVEAPTLQLQDAHNLIRATQHALDDLNEFSAHHLRLMLADAPLSAANASQQVVISGGPGDRSDDEDIALSIRLIPIETGTAPRSILQPYAPTLDVYYSPNQIPPPSSTGSPLATFIAHELHKIFAEEQTLLAHLLSTTSNVYTAKMKSLSSETVTELERQSTRTLKYAPTYHLTFSLFSPTFMPSSWEIEAALQQYLSPLLETFSSISNFTVDTQVQLYATFSPSIRQPEYDENLKAWTLRKEDLSGFINAAEWPLSPSIGVSPTVNFILYVPDQSQSPLLVKESGANSWLVPQWGGVLILNPAVTGQSPMTLTKDALTPAMHTFSEQLLSLLGLPQSPASLPLRLSTLKRVRAASLLFSASSTLGALARLTKALKSIPIPDNVAKSVDTAIAHLQQSCSDLRDGRFQGALENARIAETAAEKAFFEKSMVGQVYFPDEHKVAVYLPLLGPVAVPLIMAGMKELKSLRGR</sequence>
<dbReference type="GO" id="GO:0042765">
    <property type="term" value="C:GPI-anchor transamidase complex"/>
    <property type="evidence" value="ECO:0007669"/>
    <property type="project" value="InterPro"/>
</dbReference>
<evidence type="ECO:0000313" key="13">
    <source>
        <dbReference type="Proteomes" id="UP000800093"/>
    </source>
</evidence>
<dbReference type="PANTHER" id="PTHR21072">
    <property type="entry name" value="GPI TRANSAMIDASE COMPONENT PIG-S"/>
    <property type="match status" value="1"/>
</dbReference>
<evidence type="ECO:0000256" key="7">
    <source>
        <dbReference type="ARBA" id="ARBA00022989"/>
    </source>
</evidence>
<organism evidence="12 13">
    <name type="scientific">Lojkania enalia</name>
    <dbReference type="NCBI Taxonomy" id="147567"/>
    <lineage>
        <taxon>Eukaryota</taxon>
        <taxon>Fungi</taxon>
        <taxon>Dikarya</taxon>
        <taxon>Ascomycota</taxon>
        <taxon>Pezizomycotina</taxon>
        <taxon>Dothideomycetes</taxon>
        <taxon>Pleosporomycetidae</taxon>
        <taxon>Pleosporales</taxon>
        <taxon>Pleosporales incertae sedis</taxon>
        <taxon>Lojkania</taxon>
    </lineage>
</organism>
<dbReference type="AlphaFoldDB" id="A0A9P4ND31"/>
<keyword evidence="6" id="KW-0256">Endoplasmic reticulum</keyword>
<evidence type="ECO:0000256" key="1">
    <source>
        <dbReference type="ARBA" id="ARBA00004477"/>
    </source>
</evidence>
<evidence type="ECO:0000256" key="10">
    <source>
        <dbReference type="SAM" id="MobiDB-lite"/>
    </source>
</evidence>
<comment type="caution">
    <text evidence="12">The sequence shown here is derived from an EMBL/GenBank/DDBJ whole genome shotgun (WGS) entry which is preliminary data.</text>
</comment>
<reference evidence="13" key="1">
    <citation type="journal article" date="2020" name="Stud. Mycol.">
        <title>101 Dothideomycetes genomes: A test case for predicting lifestyles and emergence of pathogens.</title>
        <authorList>
            <person name="Haridas S."/>
            <person name="Albert R."/>
            <person name="Binder M."/>
            <person name="Bloem J."/>
            <person name="LaButti K."/>
            <person name="Salamov A."/>
            <person name="Andreopoulos B."/>
            <person name="Baker S."/>
            <person name="Barry K."/>
            <person name="Bills G."/>
            <person name="Bluhm B."/>
            <person name="Cannon C."/>
            <person name="Castanera R."/>
            <person name="Culley D."/>
            <person name="Daum C."/>
            <person name="Ezra D."/>
            <person name="Gonzalez J."/>
            <person name="Henrissat B."/>
            <person name="Kuo A."/>
            <person name="Liang C."/>
            <person name="Lipzen A."/>
            <person name="Lutzoni F."/>
            <person name="Magnuson J."/>
            <person name="Mondo S."/>
            <person name="Nolan M."/>
            <person name="Ohm R."/>
            <person name="Pangilinan J."/>
            <person name="Park H.-J."/>
            <person name="Ramirez L."/>
            <person name="Alfaro M."/>
            <person name="Sun H."/>
            <person name="Tritt A."/>
            <person name="Yoshinaga Y."/>
            <person name="Zwiers L.-H."/>
            <person name="Turgeon B."/>
            <person name="Goodwin S."/>
            <person name="Spatafora J."/>
            <person name="Crous P."/>
            <person name="Grigoriev I."/>
        </authorList>
    </citation>
    <scope>NUCLEOTIDE SEQUENCE [LARGE SCALE GENOMIC DNA]</scope>
    <source>
        <strain evidence="13">CBS 304.66</strain>
    </source>
</reference>
<dbReference type="GO" id="GO:0006506">
    <property type="term" value="P:GPI anchor biosynthetic process"/>
    <property type="evidence" value="ECO:0007669"/>
    <property type="project" value="UniProtKB-KW"/>
</dbReference>
<evidence type="ECO:0000313" key="12">
    <source>
        <dbReference type="EMBL" id="KAF2271062.1"/>
    </source>
</evidence>
<evidence type="ECO:0000256" key="6">
    <source>
        <dbReference type="ARBA" id="ARBA00022824"/>
    </source>
</evidence>
<keyword evidence="5 11" id="KW-0812">Transmembrane</keyword>
<keyword evidence="4" id="KW-0337">GPI-anchor biosynthesis</keyword>
<dbReference type="PANTHER" id="PTHR21072:SF13">
    <property type="entry name" value="GPI TRANSAMIDASE COMPONENT PIG-S"/>
    <property type="match status" value="1"/>
</dbReference>
<keyword evidence="9" id="KW-0325">Glycoprotein</keyword>
<keyword evidence="8 11" id="KW-0472">Membrane</keyword>
<dbReference type="OrthoDB" id="28748at2759"/>
<dbReference type="InterPro" id="IPR019540">
    <property type="entry name" value="PtdIno-glycan_biosynth_class_S"/>
</dbReference>
<dbReference type="Pfam" id="PF10510">
    <property type="entry name" value="PIG-S"/>
    <property type="match status" value="1"/>
</dbReference>
<comment type="pathway">
    <text evidence="2">Glycolipid biosynthesis; glycosylphosphatidylinositol-anchor biosynthesis.</text>
</comment>
<evidence type="ECO:0000256" key="2">
    <source>
        <dbReference type="ARBA" id="ARBA00004687"/>
    </source>
</evidence>
<evidence type="ECO:0000256" key="4">
    <source>
        <dbReference type="ARBA" id="ARBA00022502"/>
    </source>
</evidence>
<dbReference type="GO" id="GO:0016255">
    <property type="term" value="P:attachment of GPI anchor to protein"/>
    <property type="evidence" value="ECO:0007669"/>
    <property type="project" value="InterPro"/>
</dbReference>
<dbReference type="EMBL" id="ML986578">
    <property type="protein sequence ID" value="KAF2271062.1"/>
    <property type="molecule type" value="Genomic_DNA"/>
</dbReference>